<protein>
    <submittedName>
        <fullName evidence="1">Uncharacterized protein</fullName>
    </submittedName>
</protein>
<organism evidence="1 2">
    <name type="scientific">Schistosoma margrebowiei</name>
    <dbReference type="NCBI Taxonomy" id="48269"/>
    <lineage>
        <taxon>Eukaryota</taxon>
        <taxon>Metazoa</taxon>
        <taxon>Spiralia</taxon>
        <taxon>Lophotrochozoa</taxon>
        <taxon>Platyhelminthes</taxon>
        <taxon>Trematoda</taxon>
        <taxon>Digenea</taxon>
        <taxon>Strigeidida</taxon>
        <taxon>Schistosomatoidea</taxon>
        <taxon>Schistosomatidae</taxon>
        <taxon>Schistosoma</taxon>
    </lineage>
</organism>
<evidence type="ECO:0000313" key="2">
    <source>
        <dbReference type="Proteomes" id="UP000277204"/>
    </source>
</evidence>
<accession>A0A3P7VCQ9</accession>
<gene>
    <name evidence="1" type="ORF">SMRZ_LOCUS108</name>
</gene>
<dbReference type="AlphaFoldDB" id="A0A3P7VCQ9"/>
<name>A0A3P7VCQ9_9TREM</name>
<dbReference type="Proteomes" id="UP000277204">
    <property type="component" value="Unassembled WGS sequence"/>
</dbReference>
<sequence>MNDFDISSFKRHNPRVQAVKCHYLDSVCRNLTGVGR</sequence>
<keyword evidence="2" id="KW-1185">Reference proteome</keyword>
<reference evidence="1 2" key="1">
    <citation type="submission" date="2018-11" db="EMBL/GenBank/DDBJ databases">
        <authorList>
            <consortium name="Pathogen Informatics"/>
        </authorList>
    </citation>
    <scope>NUCLEOTIDE SEQUENCE [LARGE SCALE GENOMIC DNA]</scope>
    <source>
        <strain evidence="1 2">Zambia</strain>
    </source>
</reference>
<proteinExistence type="predicted"/>
<dbReference type="EMBL" id="UZAI01000018">
    <property type="protein sequence ID" value="VDO32777.1"/>
    <property type="molecule type" value="Genomic_DNA"/>
</dbReference>
<evidence type="ECO:0000313" key="1">
    <source>
        <dbReference type="EMBL" id="VDO32777.1"/>
    </source>
</evidence>